<keyword evidence="2" id="KW-1185">Reference proteome</keyword>
<name>A0ACC1NVR5_9APHY</name>
<protein>
    <submittedName>
        <fullName evidence="1">Uncharacterized protein</fullName>
    </submittedName>
</protein>
<proteinExistence type="predicted"/>
<reference evidence="1" key="1">
    <citation type="submission" date="2022-08" db="EMBL/GenBank/DDBJ databases">
        <title>Genome Sequence of Pycnoporus sanguineus.</title>
        <authorList>
            <person name="Buettner E."/>
        </authorList>
    </citation>
    <scope>NUCLEOTIDE SEQUENCE</scope>
    <source>
        <strain evidence="1">CG-C14</strain>
    </source>
</reference>
<dbReference type="EMBL" id="JANSHE010003924">
    <property type="protein sequence ID" value="KAJ2982969.1"/>
    <property type="molecule type" value="Genomic_DNA"/>
</dbReference>
<gene>
    <name evidence="1" type="ORF">NUW54_g10681</name>
</gene>
<organism evidence="1 2">
    <name type="scientific">Trametes sanguinea</name>
    <dbReference type="NCBI Taxonomy" id="158606"/>
    <lineage>
        <taxon>Eukaryota</taxon>
        <taxon>Fungi</taxon>
        <taxon>Dikarya</taxon>
        <taxon>Basidiomycota</taxon>
        <taxon>Agaricomycotina</taxon>
        <taxon>Agaricomycetes</taxon>
        <taxon>Polyporales</taxon>
        <taxon>Polyporaceae</taxon>
        <taxon>Trametes</taxon>
    </lineage>
</organism>
<dbReference type="Proteomes" id="UP001144978">
    <property type="component" value="Unassembled WGS sequence"/>
</dbReference>
<sequence>MFKSILPSRRLPSADFQMLTTPIDPTESEPNGKENYFAYATVNDAKPKTEKRKKAKTKGQQEQEPLSTEDFDRLLVSTE</sequence>
<evidence type="ECO:0000313" key="2">
    <source>
        <dbReference type="Proteomes" id="UP001144978"/>
    </source>
</evidence>
<accession>A0ACC1NVR5</accession>
<comment type="caution">
    <text evidence="1">The sequence shown here is derived from an EMBL/GenBank/DDBJ whole genome shotgun (WGS) entry which is preliminary data.</text>
</comment>
<evidence type="ECO:0000313" key="1">
    <source>
        <dbReference type="EMBL" id="KAJ2982969.1"/>
    </source>
</evidence>